<protein>
    <submittedName>
        <fullName evidence="7">Cytochrome P450</fullName>
    </submittedName>
</protein>
<evidence type="ECO:0000313" key="7">
    <source>
        <dbReference type="EMBL" id="RIB03859.1"/>
    </source>
</evidence>
<gene>
    <name evidence="7" type="ORF">C2G38_2254747</name>
</gene>
<dbReference type="InterPro" id="IPR001128">
    <property type="entry name" value="Cyt_P450"/>
</dbReference>
<dbReference type="PRINTS" id="PR00385">
    <property type="entry name" value="P450"/>
</dbReference>
<dbReference type="AlphaFoldDB" id="A0A397U533"/>
<dbReference type="EMBL" id="QKWP01002310">
    <property type="protein sequence ID" value="RIB03859.1"/>
    <property type="molecule type" value="Genomic_DNA"/>
</dbReference>
<proteinExistence type="predicted"/>
<dbReference type="InterPro" id="IPR002401">
    <property type="entry name" value="Cyt_P450_E_grp-I"/>
</dbReference>
<keyword evidence="5" id="KW-0503">Monooxygenase</keyword>
<dbReference type="PANTHER" id="PTHR24303:SF31">
    <property type="entry name" value="CYTOCHROME P450 307A1-RELATED"/>
    <property type="match status" value="1"/>
</dbReference>
<keyword evidence="4 6" id="KW-0408">Iron</keyword>
<keyword evidence="8" id="KW-1185">Reference proteome</keyword>
<evidence type="ECO:0000256" key="3">
    <source>
        <dbReference type="ARBA" id="ARBA00023002"/>
    </source>
</evidence>
<keyword evidence="2 6" id="KW-0479">Metal-binding</keyword>
<dbReference type="GO" id="GO:0016705">
    <property type="term" value="F:oxidoreductase activity, acting on paired donors, with incorporation or reduction of molecular oxygen"/>
    <property type="evidence" value="ECO:0007669"/>
    <property type="project" value="InterPro"/>
</dbReference>
<feature type="binding site" description="axial binding residue" evidence="6">
    <location>
        <position position="342"/>
    </location>
    <ligand>
        <name>heme</name>
        <dbReference type="ChEBI" id="CHEBI:30413"/>
    </ligand>
    <ligandPart>
        <name>Fe</name>
        <dbReference type="ChEBI" id="CHEBI:18248"/>
    </ligandPart>
</feature>
<keyword evidence="6" id="KW-0349">Heme</keyword>
<evidence type="ECO:0000313" key="8">
    <source>
        <dbReference type="Proteomes" id="UP000266673"/>
    </source>
</evidence>
<evidence type="ECO:0000256" key="1">
    <source>
        <dbReference type="ARBA" id="ARBA00001971"/>
    </source>
</evidence>
<dbReference type="Pfam" id="PF00067">
    <property type="entry name" value="p450"/>
    <property type="match status" value="1"/>
</dbReference>
<dbReference type="PRINTS" id="PR00463">
    <property type="entry name" value="EP450I"/>
</dbReference>
<keyword evidence="3" id="KW-0560">Oxidoreductase</keyword>
<evidence type="ECO:0000256" key="4">
    <source>
        <dbReference type="ARBA" id="ARBA00023004"/>
    </source>
</evidence>
<dbReference type="GO" id="GO:0020037">
    <property type="term" value="F:heme binding"/>
    <property type="evidence" value="ECO:0007669"/>
    <property type="project" value="InterPro"/>
</dbReference>
<evidence type="ECO:0000256" key="5">
    <source>
        <dbReference type="ARBA" id="ARBA00023033"/>
    </source>
</evidence>
<sequence>MDTIIKSSNQLYEELSEYWQSIGKQNNNNDDNWTLETDFSAWFHAYMNDLSSIFITGERTYSIASYYNTQSTTKSKHSDSLIKISDNFIKKIVQLSEDLLFFIYVAPSLRHYIPMFRSKSKSMLKNRDCVFEMLDGMIKKRRKEIEETPIDKELTTNMLTSSIIANTTRNPINIKTVDDKMLRPMNDDEIRGNLLDAFIGGTDTTANIFCFIVYYLCKNPHVKQKMLSEIDSIFPKTSKFYVTQDDLSKLKYCKAIIKETSRVLPVVFMTPRLITEDYEVAGYKWPAGTQFHLNLIASNKHPDFWSNPEVFNPDRFYDEEVDNKERLGTKNLMMFGGNLRMCPGRKLGMTVLLLLMASVYRNYNIELVNVHEPLKLVTGILLNCQELKVRISPRI</sequence>
<evidence type="ECO:0000256" key="6">
    <source>
        <dbReference type="PIRSR" id="PIRSR602401-1"/>
    </source>
</evidence>
<dbReference type="SUPFAM" id="SSF48264">
    <property type="entry name" value="Cytochrome P450"/>
    <property type="match status" value="1"/>
</dbReference>
<accession>A0A397U533</accession>
<dbReference type="GO" id="GO:0005506">
    <property type="term" value="F:iron ion binding"/>
    <property type="evidence" value="ECO:0007669"/>
    <property type="project" value="InterPro"/>
</dbReference>
<dbReference type="GO" id="GO:0004497">
    <property type="term" value="F:monooxygenase activity"/>
    <property type="evidence" value="ECO:0007669"/>
    <property type="project" value="UniProtKB-KW"/>
</dbReference>
<comment type="caution">
    <text evidence="7">The sequence shown here is derived from an EMBL/GenBank/DDBJ whole genome shotgun (WGS) entry which is preliminary data.</text>
</comment>
<dbReference type="InterPro" id="IPR036396">
    <property type="entry name" value="Cyt_P450_sf"/>
</dbReference>
<comment type="cofactor">
    <cofactor evidence="1 6">
        <name>heme</name>
        <dbReference type="ChEBI" id="CHEBI:30413"/>
    </cofactor>
</comment>
<dbReference type="OrthoDB" id="1055148at2759"/>
<name>A0A397U533_9GLOM</name>
<dbReference type="CDD" id="cd00302">
    <property type="entry name" value="cytochrome_P450"/>
    <property type="match status" value="1"/>
</dbReference>
<dbReference type="PANTHER" id="PTHR24303">
    <property type="entry name" value="HEME-BINDING MONOOXYGENASE FAMILY"/>
    <property type="match status" value="1"/>
</dbReference>
<dbReference type="Gene3D" id="1.10.630.10">
    <property type="entry name" value="Cytochrome P450"/>
    <property type="match status" value="1"/>
</dbReference>
<reference evidence="7 8" key="1">
    <citation type="submission" date="2018-06" db="EMBL/GenBank/DDBJ databases">
        <title>Comparative genomics reveals the genomic features of Rhizophagus irregularis, R. cerebriforme, R. diaphanum and Gigaspora rosea, and their symbiotic lifestyle signature.</title>
        <authorList>
            <person name="Morin E."/>
            <person name="San Clemente H."/>
            <person name="Chen E.C.H."/>
            <person name="De La Providencia I."/>
            <person name="Hainaut M."/>
            <person name="Kuo A."/>
            <person name="Kohler A."/>
            <person name="Murat C."/>
            <person name="Tang N."/>
            <person name="Roy S."/>
            <person name="Loubradou J."/>
            <person name="Henrissat B."/>
            <person name="Grigoriev I.V."/>
            <person name="Corradi N."/>
            <person name="Roux C."/>
            <person name="Martin F.M."/>
        </authorList>
    </citation>
    <scope>NUCLEOTIDE SEQUENCE [LARGE SCALE GENOMIC DNA]</scope>
    <source>
        <strain evidence="7 8">DAOM 194757</strain>
    </source>
</reference>
<organism evidence="7 8">
    <name type="scientific">Gigaspora rosea</name>
    <dbReference type="NCBI Taxonomy" id="44941"/>
    <lineage>
        <taxon>Eukaryota</taxon>
        <taxon>Fungi</taxon>
        <taxon>Fungi incertae sedis</taxon>
        <taxon>Mucoromycota</taxon>
        <taxon>Glomeromycotina</taxon>
        <taxon>Glomeromycetes</taxon>
        <taxon>Diversisporales</taxon>
        <taxon>Gigasporaceae</taxon>
        <taxon>Gigaspora</taxon>
    </lineage>
</organism>
<evidence type="ECO:0000256" key="2">
    <source>
        <dbReference type="ARBA" id="ARBA00022723"/>
    </source>
</evidence>
<dbReference type="Proteomes" id="UP000266673">
    <property type="component" value="Unassembled WGS sequence"/>
</dbReference>
<dbReference type="STRING" id="44941.A0A397U533"/>